<dbReference type="Proteomes" id="UP001324380">
    <property type="component" value="Chromosome"/>
</dbReference>
<dbReference type="SMART" id="SM00633">
    <property type="entry name" value="Glyco_10"/>
    <property type="match status" value="1"/>
</dbReference>
<feature type="active site" description="Nucleophile" evidence="5">
    <location>
        <position position="283"/>
    </location>
</feature>
<dbReference type="Pfam" id="PF00331">
    <property type="entry name" value="Glyco_hydro_10"/>
    <property type="match status" value="1"/>
</dbReference>
<sequence>MKATTKSQLFRLDLTVLAGLTILVICYCRKDRSLPSDQKITDQKTLKEAYQNYFPIGAAVGYDALINNPQVASLLTEQYASITPENELKPLRLEAKQGVFTWDNADAIVNYAVSHNMKVRGHTLVWPYKMPGWIYKDDDKLVSKEVLLSRLKEYIQTVVKRYKGKTYCWDVVNEAISYIPPDKLDARTDTLYQIAGDEYIEKAFVYAHEADPQAKLFYNDNGEEWSKKRHKVYAFLKKMKQKGIPINGVGFQAHWGIEGLPESYLRETINMFAKAGLEVQITELDISIYPKRIDGKMVRAADLTGYSDEYTQDLQQKQAAMFDMIFRVCRESKGKVTGLTLWSSYDWPNYLTRTYKKRNYPYLFDDKLKPKQAFYRVTNF</sequence>
<organism evidence="8 9">
    <name type="scientific">Mucilaginibacter sabulilitoris</name>
    <dbReference type="NCBI Taxonomy" id="1173583"/>
    <lineage>
        <taxon>Bacteria</taxon>
        <taxon>Pseudomonadati</taxon>
        <taxon>Bacteroidota</taxon>
        <taxon>Sphingobacteriia</taxon>
        <taxon>Sphingobacteriales</taxon>
        <taxon>Sphingobacteriaceae</taxon>
        <taxon>Mucilaginibacter</taxon>
    </lineage>
</organism>
<dbReference type="PANTHER" id="PTHR31490">
    <property type="entry name" value="GLYCOSYL HYDROLASE"/>
    <property type="match status" value="1"/>
</dbReference>
<dbReference type="RefSeq" id="WP_321564622.1">
    <property type="nucleotide sequence ID" value="NZ_CP139558.1"/>
</dbReference>
<dbReference type="InterPro" id="IPR044846">
    <property type="entry name" value="GH10"/>
</dbReference>
<dbReference type="PROSITE" id="PS00591">
    <property type="entry name" value="GH10_1"/>
    <property type="match status" value="1"/>
</dbReference>
<evidence type="ECO:0000256" key="1">
    <source>
        <dbReference type="ARBA" id="ARBA00022801"/>
    </source>
</evidence>
<proteinExistence type="inferred from homology"/>
<comment type="similarity">
    <text evidence="6">Belongs to the glycosyl hydrolase 10 (cellulase F) family.</text>
</comment>
<feature type="domain" description="GH10" evidence="7">
    <location>
        <begin position="40"/>
        <end position="380"/>
    </location>
</feature>
<dbReference type="EMBL" id="CP139558">
    <property type="protein sequence ID" value="WPU95512.1"/>
    <property type="molecule type" value="Genomic_DNA"/>
</dbReference>
<evidence type="ECO:0000313" key="8">
    <source>
        <dbReference type="EMBL" id="WPU95512.1"/>
    </source>
</evidence>
<keyword evidence="4 6" id="KW-0624">Polysaccharide degradation</keyword>
<dbReference type="PANTHER" id="PTHR31490:SF90">
    <property type="entry name" value="ENDO-1,4-BETA-XYLANASE A"/>
    <property type="match status" value="1"/>
</dbReference>
<keyword evidence="9" id="KW-1185">Reference proteome</keyword>
<dbReference type="PROSITE" id="PS51760">
    <property type="entry name" value="GH10_2"/>
    <property type="match status" value="1"/>
</dbReference>
<evidence type="ECO:0000256" key="4">
    <source>
        <dbReference type="ARBA" id="ARBA00023326"/>
    </source>
</evidence>
<evidence type="ECO:0000256" key="5">
    <source>
        <dbReference type="PROSITE-ProRule" id="PRU10061"/>
    </source>
</evidence>
<keyword evidence="2 6" id="KW-0119">Carbohydrate metabolism</keyword>
<protein>
    <recommendedName>
        <fullName evidence="6">Beta-xylanase</fullName>
        <ecNumber evidence="6">3.2.1.8</ecNumber>
    </recommendedName>
</protein>
<evidence type="ECO:0000259" key="7">
    <source>
        <dbReference type="PROSITE" id="PS51760"/>
    </source>
</evidence>
<gene>
    <name evidence="8" type="ORF">SNE25_08245</name>
</gene>
<reference evidence="8 9" key="1">
    <citation type="submission" date="2023-11" db="EMBL/GenBank/DDBJ databases">
        <title>Analysis of the Genomes of Mucilaginibacter gossypii cycad 4 and M. sabulilitoris SNA2: microbes with the potential for plant growth promotion.</title>
        <authorList>
            <person name="Hirsch A.M."/>
            <person name="Humm E."/>
            <person name="Rubbi M."/>
            <person name="Del Vecchio G."/>
            <person name="Ha S.M."/>
            <person name="Pellegrini M."/>
            <person name="Gunsalus R.P."/>
        </authorList>
    </citation>
    <scope>NUCLEOTIDE SEQUENCE [LARGE SCALE GENOMIC DNA]</scope>
    <source>
        <strain evidence="8 9">SNA2</strain>
    </source>
</reference>
<dbReference type="InterPro" id="IPR001000">
    <property type="entry name" value="GH10_dom"/>
</dbReference>
<keyword evidence="1 6" id="KW-0378">Hydrolase</keyword>
<dbReference type="InterPro" id="IPR017853">
    <property type="entry name" value="GH"/>
</dbReference>
<name>A0ABZ0TSS0_9SPHI</name>
<evidence type="ECO:0000313" key="9">
    <source>
        <dbReference type="Proteomes" id="UP001324380"/>
    </source>
</evidence>
<keyword evidence="3 6" id="KW-0326">Glycosidase</keyword>
<dbReference type="Gene3D" id="3.20.20.80">
    <property type="entry name" value="Glycosidases"/>
    <property type="match status" value="1"/>
</dbReference>
<dbReference type="PRINTS" id="PR00134">
    <property type="entry name" value="GLHYDRLASE10"/>
</dbReference>
<evidence type="ECO:0000256" key="3">
    <source>
        <dbReference type="ARBA" id="ARBA00023295"/>
    </source>
</evidence>
<dbReference type="SUPFAM" id="SSF51445">
    <property type="entry name" value="(Trans)glycosidases"/>
    <property type="match status" value="1"/>
</dbReference>
<comment type="catalytic activity">
    <reaction evidence="6">
        <text>Endohydrolysis of (1-&gt;4)-beta-D-xylosidic linkages in xylans.</text>
        <dbReference type="EC" id="3.2.1.8"/>
    </reaction>
</comment>
<evidence type="ECO:0000256" key="2">
    <source>
        <dbReference type="ARBA" id="ARBA00023277"/>
    </source>
</evidence>
<evidence type="ECO:0000256" key="6">
    <source>
        <dbReference type="RuleBase" id="RU361174"/>
    </source>
</evidence>
<accession>A0ABZ0TSS0</accession>
<dbReference type="InterPro" id="IPR031158">
    <property type="entry name" value="GH10_AS"/>
</dbReference>
<dbReference type="EC" id="3.2.1.8" evidence="6"/>